<dbReference type="RefSeq" id="XP_040591736.1">
    <property type="nucleotide sequence ID" value="XM_040735802.1"/>
</dbReference>
<evidence type="ECO:0000259" key="3">
    <source>
        <dbReference type="PROSITE" id="PS50181"/>
    </source>
</evidence>
<gene>
    <name evidence="5" type="primary">Fbxo34</name>
</gene>
<feature type="region of interest" description="Disordered" evidence="2">
    <location>
        <begin position="290"/>
        <end position="326"/>
    </location>
</feature>
<feature type="domain" description="F-box" evidence="3">
    <location>
        <begin position="618"/>
        <end position="670"/>
    </location>
</feature>
<feature type="region of interest" description="Disordered" evidence="2">
    <location>
        <begin position="340"/>
        <end position="359"/>
    </location>
</feature>
<dbReference type="InterPro" id="IPR039594">
    <property type="entry name" value="FBXO34/46"/>
</dbReference>
<feature type="region of interest" description="Disordered" evidence="2">
    <location>
        <begin position="368"/>
        <end position="410"/>
    </location>
</feature>
<evidence type="ECO:0000256" key="2">
    <source>
        <dbReference type="SAM" id="MobiDB-lite"/>
    </source>
</evidence>
<dbReference type="InterPro" id="IPR001810">
    <property type="entry name" value="F-box_dom"/>
</dbReference>
<organism evidence="4 5">
    <name type="scientific">Mesocricetus auratus</name>
    <name type="common">Golden hamster</name>
    <dbReference type="NCBI Taxonomy" id="10036"/>
    <lineage>
        <taxon>Eukaryota</taxon>
        <taxon>Metazoa</taxon>
        <taxon>Chordata</taxon>
        <taxon>Craniata</taxon>
        <taxon>Vertebrata</taxon>
        <taxon>Euteleostomi</taxon>
        <taxon>Mammalia</taxon>
        <taxon>Eutheria</taxon>
        <taxon>Euarchontoglires</taxon>
        <taxon>Glires</taxon>
        <taxon>Rodentia</taxon>
        <taxon>Myomorpha</taxon>
        <taxon>Muroidea</taxon>
        <taxon>Cricetidae</taxon>
        <taxon>Cricetinae</taxon>
        <taxon>Mesocricetus</taxon>
    </lineage>
</organism>
<keyword evidence="4" id="KW-1185">Reference proteome</keyword>
<sequence length="757" mass="82748">MGFGASVGLRRTALSSWSASVSGSDSGLPPPPHRAAAAPGQAPAGLQHRAPVMHLKPYWKLQKRECPLEVSKDPLKTPVSPQNAVRDEKGKASYMKPTVFPSASLVKASCRKPFGILSPNVVCSMSGKSPVENSLNVNRKNAPSAAAQQSGEGLPGSWTIVKPGNTKEKIAFFAAHQCSNRIGSMKIKSSWDIDGRATKRRKKSGDLKKAKVQLERMRETNSQCYQPEPFACGIEHCSVHYVSDSGDGVCTGRPLSVIQMVAFLEHRASALLASCAKHCTNSPAIVKITGQSRGGPPALEPFSAPGTCEEPTERGNPEAGRSQSEPVRVLDMVARLESECLKHQGQREPGTLSRNNSFRRNVGRVLLTNGAQPSDQNGKDPADVPDPQGHPTQSVRVGEGPSTADHCSAGDQAWDGMAQGCPSPAGVSFHMDSTELEPGQQTAAKNCNRHDVEMADEFDELSGSPHACLQVTELPAEAVSCMSRALVPLAKHSPDHRREPVCVSTTVCTVESDRPSALDSLEEPLPGMLFFLSPGKDQQECSQLNGLTAQEASEARKPQDAAEGSSVCQEKDVPVEPFPAATGVESALPVAEASSWKKQVSQDFLETRFKIQQLLEPQQYMVCLPHHIMVKIFRLLPTRSLAVLKCTCRYFKFIIEYYNIRPADSRWVRDPRYREDPCKQCKKKYVKGDVSLCRWHPKPYCQALPYGPGYWMCCHRSQKGFPGCKLGLHDNHWLPACHSFNRAVHKKSRGSETEEEY</sequence>
<reference evidence="5" key="1">
    <citation type="submission" date="2025-08" db="UniProtKB">
        <authorList>
            <consortium name="RefSeq"/>
        </authorList>
    </citation>
    <scope>IDENTIFICATION</scope>
    <source>
        <tissue evidence="5">Liver</tissue>
    </source>
</reference>
<evidence type="ECO:0000313" key="5">
    <source>
        <dbReference type="RefSeq" id="XP_040591736.1"/>
    </source>
</evidence>
<dbReference type="PANTHER" id="PTHR16271">
    <property type="entry name" value="F-BOX ONLY PROTEIN 34/46 FAMILY MEMBER"/>
    <property type="match status" value="1"/>
</dbReference>
<proteinExistence type="predicted"/>
<evidence type="ECO:0000313" key="4">
    <source>
        <dbReference type="Proteomes" id="UP000886700"/>
    </source>
</evidence>
<feature type="region of interest" description="Disordered" evidence="2">
    <location>
        <begin position="18"/>
        <end position="42"/>
    </location>
</feature>
<evidence type="ECO:0000256" key="1">
    <source>
        <dbReference type="ARBA" id="ARBA00022786"/>
    </source>
</evidence>
<dbReference type="SUPFAM" id="SSF81383">
    <property type="entry name" value="F-box domain"/>
    <property type="match status" value="1"/>
</dbReference>
<feature type="region of interest" description="Disordered" evidence="2">
    <location>
        <begin position="549"/>
        <end position="569"/>
    </location>
</feature>
<accession>A0ABM2WLU9</accession>
<protein>
    <submittedName>
        <fullName evidence="5">F-box only protein 34 isoform X1</fullName>
    </submittedName>
</protein>
<dbReference type="PANTHER" id="PTHR16271:SF11">
    <property type="entry name" value="F-BOX ONLY PROTEIN 34"/>
    <property type="match status" value="1"/>
</dbReference>
<dbReference type="GeneID" id="101833641"/>
<dbReference type="InterPro" id="IPR036047">
    <property type="entry name" value="F-box-like_dom_sf"/>
</dbReference>
<name>A0ABM2WLU9_MESAU</name>
<keyword evidence="1" id="KW-0833">Ubl conjugation pathway</keyword>
<dbReference type="Proteomes" id="UP000886700">
    <property type="component" value="Unplaced"/>
</dbReference>
<dbReference type="Pfam" id="PF12937">
    <property type="entry name" value="F-box-like"/>
    <property type="match status" value="1"/>
</dbReference>
<dbReference type="PROSITE" id="PS50181">
    <property type="entry name" value="FBOX"/>
    <property type="match status" value="1"/>
</dbReference>